<comment type="caution">
    <text evidence="2">The sequence shown here is derived from an EMBL/GenBank/DDBJ whole genome shotgun (WGS) entry which is preliminary data.</text>
</comment>
<gene>
    <name evidence="2" type="ORF">SteCoe_30966</name>
</gene>
<evidence type="ECO:0000313" key="3">
    <source>
        <dbReference type="Proteomes" id="UP000187209"/>
    </source>
</evidence>
<feature type="region of interest" description="Disordered" evidence="1">
    <location>
        <begin position="169"/>
        <end position="198"/>
    </location>
</feature>
<evidence type="ECO:0000256" key="1">
    <source>
        <dbReference type="SAM" id="MobiDB-lite"/>
    </source>
</evidence>
<reference evidence="2 3" key="1">
    <citation type="submission" date="2016-11" db="EMBL/GenBank/DDBJ databases">
        <title>The macronuclear genome of Stentor coeruleus: a giant cell with tiny introns.</title>
        <authorList>
            <person name="Slabodnick M."/>
            <person name="Ruby J.G."/>
            <person name="Reiff S.B."/>
            <person name="Swart E.C."/>
            <person name="Gosai S."/>
            <person name="Prabakaran S."/>
            <person name="Witkowska E."/>
            <person name="Larue G.E."/>
            <person name="Fisher S."/>
            <person name="Freeman R.M."/>
            <person name="Gunawardena J."/>
            <person name="Chu W."/>
            <person name="Stover N.A."/>
            <person name="Gregory B.D."/>
            <person name="Nowacki M."/>
            <person name="Derisi J."/>
            <person name="Roy S.W."/>
            <person name="Marshall W.F."/>
            <person name="Sood P."/>
        </authorList>
    </citation>
    <scope>NUCLEOTIDE SEQUENCE [LARGE SCALE GENOMIC DNA]</scope>
    <source>
        <strain evidence="2">WM001</strain>
    </source>
</reference>
<organism evidence="2 3">
    <name type="scientific">Stentor coeruleus</name>
    <dbReference type="NCBI Taxonomy" id="5963"/>
    <lineage>
        <taxon>Eukaryota</taxon>
        <taxon>Sar</taxon>
        <taxon>Alveolata</taxon>
        <taxon>Ciliophora</taxon>
        <taxon>Postciliodesmatophora</taxon>
        <taxon>Heterotrichea</taxon>
        <taxon>Heterotrichida</taxon>
        <taxon>Stentoridae</taxon>
        <taxon>Stentor</taxon>
    </lineage>
</organism>
<dbReference type="Proteomes" id="UP000187209">
    <property type="component" value="Unassembled WGS sequence"/>
</dbReference>
<protein>
    <submittedName>
        <fullName evidence="2">Uncharacterized protein</fullName>
    </submittedName>
</protein>
<accession>A0A1R2B2D8</accession>
<sequence length="381" mass="44667">MSDVNSLRHLKSYETKDSIKNPSKYYSEDYLKDSTAPYTSINDTSSTLEYQGEIDPITTQECGDTFIDCDESINIEEFLSFNQPYTNEESMSDHQNLKIPQNCSESVSHQGQEITMDELEHIDPNMVLIVRTYSMQNSSYINERISDLPCELGVDITNPELSLPSQFVNINKESGADSKKKPRKPRKPRKAREKREFKTHKKRKLNMLRYFHDNSETVMKKAKRDSSKPDLRPRKYPKKQYYQVGLTTSFKKFGKVKKLDKKYEDKGENQKKTIKVSFDDLLRHCNNNNIFSKIASANVLRTYNSKEIKKKISKGKKIREAFKKYIDTIFLEKSPNKLAKIFGFYCCENKTLVHNHECREKWRKLQEFSYSELIGSLRLRN</sequence>
<name>A0A1R2B2D8_9CILI</name>
<keyword evidence="3" id="KW-1185">Reference proteome</keyword>
<dbReference type="EMBL" id="MPUH01001038">
    <property type="protein sequence ID" value="OMJ70942.1"/>
    <property type="molecule type" value="Genomic_DNA"/>
</dbReference>
<evidence type="ECO:0000313" key="2">
    <source>
        <dbReference type="EMBL" id="OMJ70942.1"/>
    </source>
</evidence>
<dbReference type="AlphaFoldDB" id="A0A1R2B2D8"/>
<proteinExistence type="predicted"/>
<feature type="compositionally biased region" description="Basic residues" evidence="1">
    <location>
        <begin position="180"/>
        <end position="198"/>
    </location>
</feature>